<dbReference type="AlphaFoldDB" id="A0A1B8TTJ8"/>
<reference evidence="3" key="1">
    <citation type="submission" date="2016-02" db="EMBL/GenBank/DDBJ databases">
        <authorList>
            <person name="Shin S.-K."/>
            <person name="Yi H."/>
            <person name="Kim E."/>
        </authorList>
    </citation>
    <scope>NUCLEOTIDE SEQUENCE [LARGE SCALE GENOMIC DNA]</scope>
    <source>
        <strain evidence="3">LPB0003</strain>
    </source>
</reference>
<keyword evidence="3" id="KW-1185">Reference proteome</keyword>
<name>A0A1B8TTJ8_9FLAO</name>
<feature type="transmembrane region" description="Helical" evidence="1">
    <location>
        <begin position="171"/>
        <end position="188"/>
    </location>
</feature>
<feature type="transmembrane region" description="Helical" evidence="1">
    <location>
        <begin position="42"/>
        <end position="65"/>
    </location>
</feature>
<evidence type="ECO:0000313" key="3">
    <source>
        <dbReference type="Proteomes" id="UP000092584"/>
    </source>
</evidence>
<feature type="transmembrane region" description="Helical" evidence="1">
    <location>
        <begin position="101"/>
        <end position="121"/>
    </location>
</feature>
<keyword evidence="1" id="KW-0812">Transmembrane</keyword>
<organism evidence="2 3">
    <name type="scientific">Polaribacter vadi</name>
    <dbReference type="NCBI Taxonomy" id="1774273"/>
    <lineage>
        <taxon>Bacteria</taxon>
        <taxon>Pseudomonadati</taxon>
        <taxon>Bacteroidota</taxon>
        <taxon>Flavobacteriia</taxon>
        <taxon>Flavobacteriales</taxon>
        <taxon>Flavobacteriaceae</taxon>
    </lineage>
</organism>
<proteinExistence type="predicted"/>
<sequence length="193" mass="22277">MDDFILYFKMGLTHVLDFSAYDHILFLIVLAVIFTNFQWRKVIWLVTLFTLGHSITLALSAYKILEVRMDLIEFLIPLTIFITGLINIINAKKEANKTGNINLILALFFGLIHGLGFSNYFKMMIGKEEDKLFPLIEFALGIEVAQIIIVLSILIIGYLLKSFFKVQRRDWILVSSSIVIGFSTQMMLDRVFW</sequence>
<evidence type="ECO:0000256" key="1">
    <source>
        <dbReference type="SAM" id="Phobius"/>
    </source>
</evidence>
<dbReference type="STRING" id="1774273.LPB03_11610"/>
<dbReference type="InterPro" id="IPR032809">
    <property type="entry name" value="Put_HupE_UreJ"/>
</dbReference>
<protein>
    <submittedName>
        <fullName evidence="2">HupE / UreJ protein</fullName>
    </submittedName>
</protein>
<dbReference type="RefSeq" id="WP_065319769.1">
    <property type="nucleotide sequence ID" value="NZ_CP017477.1"/>
</dbReference>
<dbReference type="OrthoDB" id="9808870at2"/>
<dbReference type="Pfam" id="PF13795">
    <property type="entry name" value="HupE_UreJ_2"/>
    <property type="match status" value="1"/>
</dbReference>
<dbReference type="EMBL" id="LSFM01000023">
    <property type="protein sequence ID" value="OBY62785.1"/>
    <property type="molecule type" value="Genomic_DNA"/>
</dbReference>
<feature type="transmembrane region" description="Helical" evidence="1">
    <location>
        <begin position="20"/>
        <end position="37"/>
    </location>
</feature>
<accession>A0A1B8TTJ8</accession>
<comment type="caution">
    <text evidence="2">The sequence shown here is derived from an EMBL/GenBank/DDBJ whole genome shotgun (WGS) entry which is preliminary data.</text>
</comment>
<gene>
    <name evidence="2" type="ORF">LPB3_11620</name>
</gene>
<keyword evidence="1" id="KW-1133">Transmembrane helix</keyword>
<dbReference type="KEGG" id="pob:LPB03_11610"/>
<keyword evidence="1" id="KW-0472">Membrane</keyword>
<feature type="transmembrane region" description="Helical" evidence="1">
    <location>
        <begin position="71"/>
        <end position="89"/>
    </location>
</feature>
<evidence type="ECO:0000313" key="2">
    <source>
        <dbReference type="EMBL" id="OBY62785.1"/>
    </source>
</evidence>
<dbReference type="Proteomes" id="UP000092584">
    <property type="component" value="Unassembled WGS sequence"/>
</dbReference>
<feature type="transmembrane region" description="Helical" evidence="1">
    <location>
        <begin position="133"/>
        <end position="159"/>
    </location>
</feature>